<dbReference type="Pfam" id="PF21947">
    <property type="entry name" value="Toxin_cobra-type"/>
    <property type="match status" value="1"/>
</dbReference>
<dbReference type="EMBL" id="GBIB01000033">
    <property type="protein sequence ID" value="JAC95019.1"/>
    <property type="molecule type" value="mRNA"/>
</dbReference>
<protein>
    <submittedName>
        <fullName evidence="6">Three finger toxin</fullName>
    </submittedName>
    <submittedName>
        <fullName evidence="8">Toxin 3FTx-Dis4-like</fullName>
    </submittedName>
</protein>
<evidence type="ECO:0000256" key="3">
    <source>
        <dbReference type="ARBA" id="ARBA00023157"/>
    </source>
</evidence>
<evidence type="ECO:0000256" key="4">
    <source>
        <dbReference type="ARBA" id="ARBA00061568"/>
    </source>
</evidence>
<dbReference type="CDD" id="cd00206">
    <property type="entry name" value="TFP_snake_toxin"/>
    <property type="match status" value="1"/>
</dbReference>
<gene>
    <name evidence="8" type="primary">LOC117666991</name>
</gene>
<evidence type="ECO:0000256" key="1">
    <source>
        <dbReference type="ARBA" id="ARBA00004613"/>
    </source>
</evidence>
<dbReference type="SMR" id="A0A098LYH6"/>
<organism evidence="6">
    <name type="scientific">Pantherophis guttatus</name>
    <name type="common">Corn snake</name>
    <name type="synonym">Elaphe guttata</name>
    <dbReference type="NCBI Taxonomy" id="94885"/>
    <lineage>
        <taxon>Eukaryota</taxon>
        <taxon>Metazoa</taxon>
        <taxon>Chordata</taxon>
        <taxon>Craniata</taxon>
        <taxon>Vertebrata</taxon>
        <taxon>Euteleostomi</taxon>
        <taxon>Lepidosauria</taxon>
        <taxon>Squamata</taxon>
        <taxon>Bifurcata</taxon>
        <taxon>Unidentata</taxon>
        <taxon>Episquamata</taxon>
        <taxon>Toxicofera</taxon>
        <taxon>Serpentes</taxon>
        <taxon>Colubroidea</taxon>
        <taxon>Colubridae</taxon>
        <taxon>Colubrinae</taxon>
        <taxon>Pantherophis</taxon>
    </lineage>
</organism>
<keyword evidence="2" id="KW-0964">Secreted</keyword>
<dbReference type="RefSeq" id="XP_034276003.1">
    <property type="nucleotide sequence ID" value="XM_034420112.1"/>
</dbReference>
<dbReference type="Gene3D" id="2.10.60.10">
    <property type="entry name" value="CD59"/>
    <property type="match status" value="1"/>
</dbReference>
<name>A0A098LYH6_PANGU</name>
<sequence length="107" mass="12254">MKALPLLLVVVTFMYMDPVCTRFCFLCSGFVCFYPEECPKGQDVCFMIYERLTFTNKDDLYGVKIIRGCAEKCPDMGHHEFIECCTIDTCNNIGFLPVFLPGRKTIP</sequence>
<dbReference type="InterPro" id="IPR018354">
    <property type="entry name" value="Snake_toxin_con_site"/>
</dbReference>
<dbReference type="InterPro" id="IPR054131">
    <property type="entry name" value="Toxin_cobra-type"/>
</dbReference>
<reference evidence="8" key="2">
    <citation type="submission" date="2025-04" db="UniProtKB">
        <authorList>
            <consortium name="RefSeq"/>
        </authorList>
    </citation>
    <scope>IDENTIFICATION</scope>
    <source>
        <tissue evidence="8">Blood</tissue>
    </source>
</reference>
<evidence type="ECO:0000313" key="7">
    <source>
        <dbReference type="Proteomes" id="UP001652622"/>
    </source>
</evidence>
<dbReference type="GeneID" id="117666991"/>
<reference evidence="6" key="1">
    <citation type="journal article" date="2014" name="Toxicon">
        <title>Testing the Toxicofera: comparative transcriptomics casts doubt on the single, early evolution of the reptile venom system.</title>
        <authorList>
            <person name="Hargreaves A.D."/>
            <person name="Swain M.T."/>
            <person name="Logan D.W."/>
            <person name="Mulley J.F."/>
        </authorList>
    </citation>
    <scope>NUCLEOTIDE SEQUENCE</scope>
    <source>
        <tissue evidence="6">Scent gland</tissue>
    </source>
</reference>
<comment type="similarity">
    <text evidence="4">Belongs to the three-finger toxin family. Ancestral subfamily. Boigatoxin sub-subfamily.</text>
</comment>
<dbReference type="InterPro" id="IPR045860">
    <property type="entry name" value="Snake_toxin-like_sf"/>
</dbReference>
<dbReference type="GO" id="GO:0090729">
    <property type="term" value="F:toxin activity"/>
    <property type="evidence" value="ECO:0007669"/>
    <property type="project" value="InterPro"/>
</dbReference>
<feature type="chain" id="PRO_5044540453" evidence="5">
    <location>
        <begin position="22"/>
        <end position="107"/>
    </location>
</feature>
<keyword evidence="7" id="KW-1185">Reference proteome</keyword>
<evidence type="ECO:0000256" key="2">
    <source>
        <dbReference type="ARBA" id="ARBA00022525"/>
    </source>
</evidence>
<dbReference type="SUPFAM" id="SSF57302">
    <property type="entry name" value="Snake toxin-like"/>
    <property type="match status" value="1"/>
</dbReference>
<comment type="subcellular location">
    <subcellularLocation>
        <location evidence="1">Secreted</location>
    </subcellularLocation>
</comment>
<dbReference type="GO" id="GO:0005576">
    <property type="term" value="C:extracellular region"/>
    <property type="evidence" value="ECO:0007669"/>
    <property type="project" value="UniProtKB-SubCell"/>
</dbReference>
<accession>A0A098LYH6</accession>
<evidence type="ECO:0000313" key="6">
    <source>
        <dbReference type="EMBL" id="JAC95019.1"/>
    </source>
</evidence>
<feature type="signal peptide" evidence="5">
    <location>
        <begin position="1"/>
        <end position="21"/>
    </location>
</feature>
<keyword evidence="3" id="KW-1015">Disulfide bond</keyword>
<dbReference type="InterPro" id="IPR003571">
    <property type="entry name" value="Snake_3FTx"/>
</dbReference>
<evidence type="ECO:0000256" key="5">
    <source>
        <dbReference type="SAM" id="SignalP"/>
    </source>
</evidence>
<evidence type="ECO:0000313" key="8">
    <source>
        <dbReference type="RefSeq" id="XP_034276003.1"/>
    </source>
</evidence>
<proteinExistence type="evidence at transcript level"/>
<dbReference type="KEGG" id="pgut:117666991"/>
<dbReference type="Proteomes" id="UP001652622">
    <property type="component" value="Unplaced"/>
</dbReference>
<dbReference type="PROSITE" id="PS00272">
    <property type="entry name" value="SNAKE_TOXIN"/>
    <property type="match status" value="1"/>
</dbReference>
<dbReference type="AlphaFoldDB" id="A0A098LYH6"/>
<keyword evidence="5" id="KW-0732">Signal</keyword>